<feature type="domain" description="Ribosomal RNA-processing protein 14/surfeit locus protein 6 C-terminal" evidence="5">
    <location>
        <begin position="90"/>
        <end position="278"/>
    </location>
</feature>
<dbReference type="EMBL" id="JAZDUA010000020">
    <property type="protein sequence ID" value="KAK7872797.1"/>
    <property type="molecule type" value="Genomic_DNA"/>
</dbReference>
<dbReference type="PANTHER" id="PTHR14369:SF0">
    <property type="entry name" value="SURFEIT LOCUS PROTEIN 6"/>
    <property type="match status" value="1"/>
</dbReference>
<dbReference type="Pfam" id="PF04935">
    <property type="entry name" value="SURF6"/>
    <property type="match status" value="1"/>
</dbReference>
<evidence type="ECO:0000313" key="7">
    <source>
        <dbReference type="Proteomes" id="UP001378592"/>
    </source>
</evidence>
<comment type="subcellular location">
    <subcellularLocation>
        <location evidence="1">Nucleus</location>
    </subcellularLocation>
</comment>
<keyword evidence="3" id="KW-0539">Nucleus</keyword>
<comment type="similarity">
    <text evidence="2">Belongs to the SURF6 family.</text>
</comment>
<evidence type="ECO:0000313" key="6">
    <source>
        <dbReference type="EMBL" id="KAK7872797.1"/>
    </source>
</evidence>
<comment type="caution">
    <text evidence="6">The sequence shown here is derived from an EMBL/GenBank/DDBJ whole genome shotgun (WGS) entry which is preliminary data.</text>
</comment>
<accession>A0AAN9W3J2</accession>
<dbReference type="GO" id="GO:0003723">
    <property type="term" value="F:RNA binding"/>
    <property type="evidence" value="ECO:0007669"/>
    <property type="project" value="TreeGrafter"/>
</dbReference>
<dbReference type="PANTHER" id="PTHR14369">
    <property type="entry name" value="SURFEIT LOCUS PROTEIN 6"/>
    <property type="match status" value="1"/>
</dbReference>
<proteinExistence type="inferred from homology"/>
<dbReference type="GO" id="GO:0042274">
    <property type="term" value="P:ribosomal small subunit biogenesis"/>
    <property type="evidence" value="ECO:0007669"/>
    <property type="project" value="TreeGrafter"/>
</dbReference>
<evidence type="ECO:0000256" key="4">
    <source>
        <dbReference type="SAM" id="MobiDB-lite"/>
    </source>
</evidence>
<gene>
    <name evidence="6" type="ORF">R5R35_011920</name>
</gene>
<dbReference type="InterPro" id="IPR007019">
    <property type="entry name" value="SURF6"/>
</dbReference>
<organism evidence="6 7">
    <name type="scientific">Gryllus longicercus</name>
    <dbReference type="NCBI Taxonomy" id="2509291"/>
    <lineage>
        <taxon>Eukaryota</taxon>
        <taxon>Metazoa</taxon>
        <taxon>Ecdysozoa</taxon>
        <taxon>Arthropoda</taxon>
        <taxon>Hexapoda</taxon>
        <taxon>Insecta</taxon>
        <taxon>Pterygota</taxon>
        <taxon>Neoptera</taxon>
        <taxon>Polyneoptera</taxon>
        <taxon>Orthoptera</taxon>
        <taxon>Ensifera</taxon>
        <taxon>Gryllidea</taxon>
        <taxon>Grylloidea</taxon>
        <taxon>Gryllidae</taxon>
        <taxon>Gryllinae</taxon>
        <taxon>Gryllus</taxon>
    </lineage>
</organism>
<feature type="compositionally biased region" description="Basic residues" evidence="4">
    <location>
        <begin position="232"/>
        <end position="244"/>
    </location>
</feature>
<evidence type="ECO:0000256" key="3">
    <source>
        <dbReference type="ARBA" id="ARBA00023242"/>
    </source>
</evidence>
<evidence type="ECO:0000256" key="1">
    <source>
        <dbReference type="ARBA" id="ARBA00004123"/>
    </source>
</evidence>
<sequence>MKLQNEKMNKLDKNSIRKNLLQENKYIMNLWQRFPWQNSSDIKEASIDIAIKTQRSAKLLFAPNRAHTLEELQSKLEGIKGKSLQYKSKLKRKRLKNKIEKLKGKDKRKFKKTLTKVDKEPREVKVEMKPTSSKPAKPVFNSEGKMVFSKFDFAESPFIGNETRNKKETKDPHKLLRKIEKQKEKLKLLEEKGEVKKVDEIKEKQAWKTAFQKTAGIKVKDDPQLLQNTIKKKIQQKKKSRKAWKARESQVQKQMEERQQKRQSNIDEHKRKKKSKKTQRLVKKGRLIPGLT</sequence>
<dbReference type="AlphaFoldDB" id="A0AAN9W3J2"/>
<feature type="compositionally biased region" description="Basic and acidic residues" evidence="4">
    <location>
        <begin position="245"/>
        <end position="269"/>
    </location>
</feature>
<reference evidence="6 7" key="1">
    <citation type="submission" date="2024-03" db="EMBL/GenBank/DDBJ databases">
        <title>The genome assembly and annotation of the cricket Gryllus longicercus Weissman &amp; Gray.</title>
        <authorList>
            <person name="Szrajer S."/>
            <person name="Gray D."/>
            <person name="Ylla G."/>
        </authorList>
    </citation>
    <scope>NUCLEOTIDE SEQUENCE [LARGE SCALE GENOMIC DNA]</scope>
    <source>
        <strain evidence="6">DAG 2021-001</strain>
        <tissue evidence="6">Whole body minus gut</tissue>
    </source>
</reference>
<feature type="region of interest" description="Disordered" evidence="4">
    <location>
        <begin position="232"/>
        <end position="292"/>
    </location>
</feature>
<evidence type="ECO:0000259" key="5">
    <source>
        <dbReference type="Pfam" id="PF04935"/>
    </source>
</evidence>
<evidence type="ECO:0000256" key="2">
    <source>
        <dbReference type="ARBA" id="ARBA00005904"/>
    </source>
</evidence>
<dbReference type="GO" id="GO:0003677">
    <property type="term" value="F:DNA binding"/>
    <property type="evidence" value="ECO:0007669"/>
    <property type="project" value="TreeGrafter"/>
</dbReference>
<dbReference type="Proteomes" id="UP001378592">
    <property type="component" value="Unassembled WGS sequence"/>
</dbReference>
<name>A0AAN9W3J2_9ORTH</name>
<feature type="compositionally biased region" description="Basic residues" evidence="4">
    <location>
        <begin position="270"/>
        <end position="286"/>
    </location>
</feature>
<dbReference type="InterPro" id="IPR029190">
    <property type="entry name" value="Rrp14/SURF6_C"/>
</dbReference>
<keyword evidence="7" id="KW-1185">Reference proteome</keyword>
<protein>
    <recommendedName>
        <fullName evidence="5">Ribosomal RNA-processing protein 14/surfeit locus protein 6 C-terminal domain-containing protein</fullName>
    </recommendedName>
</protein>
<dbReference type="GO" id="GO:0042273">
    <property type="term" value="P:ribosomal large subunit biogenesis"/>
    <property type="evidence" value="ECO:0007669"/>
    <property type="project" value="TreeGrafter"/>
</dbReference>
<dbReference type="GO" id="GO:0005730">
    <property type="term" value="C:nucleolus"/>
    <property type="evidence" value="ECO:0007669"/>
    <property type="project" value="TreeGrafter"/>
</dbReference>